<organism evidence="2 3">
    <name type="scientific">Plutella xylostella</name>
    <name type="common">Diamondback moth</name>
    <name type="synonym">Plutella maculipennis</name>
    <dbReference type="NCBI Taxonomy" id="51655"/>
    <lineage>
        <taxon>Eukaryota</taxon>
        <taxon>Metazoa</taxon>
        <taxon>Ecdysozoa</taxon>
        <taxon>Arthropoda</taxon>
        <taxon>Hexapoda</taxon>
        <taxon>Insecta</taxon>
        <taxon>Pterygota</taxon>
        <taxon>Neoptera</taxon>
        <taxon>Endopterygota</taxon>
        <taxon>Lepidoptera</taxon>
        <taxon>Glossata</taxon>
        <taxon>Ditrysia</taxon>
        <taxon>Yponomeutoidea</taxon>
        <taxon>Plutellidae</taxon>
        <taxon>Plutella</taxon>
    </lineage>
</organism>
<feature type="compositionally biased region" description="Basic and acidic residues" evidence="1">
    <location>
        <begin position="92"/>
        <end position="101"/>
    </location>
</feature>
<comment type="caution">
    <text evidence="2">The sequence shown here is derived from an EMBL/GenBank/DDBJ whole genome shotgun (WGS) entry which is preliminary data.</text>
</comment>
<protein>
    <submittedName>
        <fullName evidence="2">Uncharacterized protein</fullName>
    </submittedName>
</protein>
<sequence length="124" mass="14302">MGRVTAVKWEKSTPIKPSNNIISSDFAKYCPQQWKFMASDANICLLLCNEYQRMWLSERDDWKKRMYKKNTTAKEDAVKRNVSGLKNNVKSSKPEVNKPLKLKKFENVSSKAVTKRASKESPQA</sequence>
<evidence type="ECO:0000313" key="3">
    <source>
        <dbReference type="Proteomes" id="UP000823941"/>
    </source>
</evidence>
<keyword evidence="3" id="KW-1185">Reference proteome</keyword>
<accession>A0ABQ7R2W9</accession>
<name>A0ABQ7R2W9_PLUXY</name>
<reference evidence="2 3" key="1">
    <citation type="submission" date="2021-06" db="EMBL/GenBank/DDBJ databases">
        <title>A haploid diamondback moth (Plutella xylostella L.) genome assembly resolves 31 chromosomes and identifies a diamide resistance mutation.</title>
        <authorList>
            <person name="Ward C.M."/>
            <person name="Perry K.D."/>
            <person name="Baker G."/>
            <person name="Powis K."/>
            <person name="Heckel D.G."/>
            <person name="Baxter S.W."/>
        </authorList>
    </citation>
    <scope>NUCLEOTIDE SEQUENCE [LARGE SCALE GENOMIC DNA]</scope>
    <source>
        <strain evidence="2 3">LV</strain>
        <tissue evidence="2">Single pupa</tissue>
    </source>
</reference>
<gene>
    <name evidence="2" type="ORF">JYU34_002684</name>
</gene>
<feature type="region of interest" description="Disordered" evidence="1">
    <location>
        <begin position="78"/>
        <end position="101"/>
    </location>
</feature>
<dbReference type="Proteomes" id="UP000823941">
    <property type="component" value="Chromosome 4"/>
</dbReference>
<evidence type="ECO:0000313" key="2">
    <source>
        <dbReference type="EMBL" id="KAG7311636.1"/>
    </source>
</evidence>
<dbReference type="EMBL" id="JAHIBW010000004">
    <property type="protein sequence ID" value="KAG7311636.1"/>
    <property type="molecule type" value="Genomic_DNA"/>
</dbReference>
<evidence type="ECO:0000256" key="1">
    <source>
        <dbReference type="SAM" id="MobiDB-lite"/>
    </source>
</evidence>
<proteinExistence type="predicted"/>